<proteinExistence type="predicted"/>
<keyword evidence="2" id="KW-0489">Methyltransferase</keyword>
<feature type="compositionally biased region" description="Low complexity" evidence="1">
    <location>
        <begin position="286"/>
        <end position="297"/>
    </location>
</feature>
<feature type="region of interest" description="Disordered" evidence="1">
    <location>
        <begin position="277"/>
        <end position="371"/>
    </location>
</feature>
<dbReference type="EMBL" id="CADCUB010000018">
    <property type="protein sequence ID" value="CAA9308225.1"/>
    <property type="molecule type" value="Genomic_DNA"/>
</dbReference>
<reference evidence="2" key="1">
    <citation type="submission" date="2020-02" db="EMBL/GenBank/DDBJ databases">
        <authorList>
            <person name="Meier V. D."/>
        </authorList>
    </citation>
    <scope>NUCLEOTIDE SEQUENCE</scope>
    <source>
        <strain evidence="2">AVDCRST_MAG07</strain>
    </source>
</reference>
<feature type="region of interest" description="Disordered" evidence="1">
    <location>
        <begin position="1"/>
        <end position="173"/>
    </location>
</feature>
<keyword evidence="2" id="KW-0808">Transferase</keyword>
<feature type="compositionally biased region" description="Basic residues" evidence="1">
    <location>
        <begin position="298"/>
        <end position="316"/>
    </location>
</feature>
<sequence>DDIAAGRRTPAGTAARPPRGPGRQARRLRRLADADRVPRRRRSQGAPGGPRGGRRLRRQPPGQGRRTGGRRRRLRQRPAHQRPAQGRGRSGAVHPVLRRGQRRRRRRPHRVRPQRGRGLPRPERRQQQPGGRPAAGRRAGGHRGPGPAQDARGARGAGAAQPRARGRARAADRPRLHVLRRCAVAGPLGGRLPHRLHGGAGLRAAAAVGGRRCRLGRAGRARPGARRSPLRARRPRHPAHRDGLPAARAGPLARDHAGAGPGHVGRRLGQAALLGTGGAAAGEGAGRPAAAVGPGVARPRHPALAHGGAARRRADRRGHERHLLADPPGRHRAGSARPVGGRGRRGDGGRPGTQLADAGRPSALRPLPGAL</sequence>
<protein>
    <submittedName>
        <fullName evidence="2">Aminomethyltransferase (Glycine cleavage system T protein)</fullName>
        <ecNumber evidence="2">2.1.2.10</ecNumber>
    </submittedName>
</protein>
<dbReference type="EC" id="2.1.2.10" evidence="2"/>
<gene>
    <name evidence="2" type="ORF">AVDCRST_MAG07-425</name>
</gene>
<feature type="non-terminal residue" evidence="2">
    <location>
        <position position="1"/>
    </location>
</feature>
<evidence type="ECO:0000313" key="2">
    <source>
        <dbReference type="EMBL" id="CAA9308225.1"/>
    </source>
</evidence>
<feature type="compositionally biased region" description="Low complexity" evidence="1">
    <location>
        <begin position="1"/>
        <end position="23"/>
    </location>
</feature>
<dbReference type="GO" id="GO:0032259">
    <property type="term" value="P:methylation"/>
    <property type="evidence" value="ECO:0007669"/>
    <property type="project" value="UniProtKB-KW"/>
</dbReference>
<feature type="compositionally biased region" description="Basic residues" evidence="1">
    <location>
        <begin position="215"/>
        <end position="239"/>
    </location>
</feature>
<organism evidence="2">
    <name type="scientific">uncultured Frankineae bacterium</name>
    <dbReference type="NCBI Taxonomy" id="437475"/>
    <lineage>
        <taxon>Bacteria</taxon>
        <taxon>Bacillati</taxon>
        <taxon>Actinomycetota</taxon>
        <taxon>Actinomycetes</taxon>
        <taxon>Frankiales</taxon>
        <taxon>environmental samples</taxon>
    </lineage>
</organism>
<accession>A0A6J4KLI0</accession>
<dbReference type="AlphaFoldDB" id="A0A6J4KLI0"/>
<evidence type="ECO:0000256" key="1">
    <source>
        <dbReference type="SAM" id="MobiDB-lite"/>
    </source>
</evidence>
<feature type="compositionally biased region" description="Basic residues" evidence="1">
    <location>
        <begin position="96"/>
        <end position="115"/>
    </location>
</feature>
<feature type="region of interest" description="Disordered" evidence="1">
    <location>
        <begin position="215"/>
        <end position="265"/>
    </location>
</feature>
<feature type="compositionally biased region" description="Low complexity" evidence="1">
    <location>
        <begin position="127"/>
        <end position="137"/>
    </location>
</feature>
<feature type="compositionally biased region" description="Basic residues" evidence="1">
    <location>
        <begin position="67"/>
        <end position="80"/>
    </location>
</feature>
<name>A0A6J4KLI0_9ACTN</name>
<dbReference type="GO" id="GO:0004047">
    <property type="term" value="F:aminomethyltransferase activity"/>
    <property type="evidence" value="ECO:0007669"/>
    <property type="project" value="UniProtKB-EC"/>
</dbReference>
<feature type="non-terminal residue" evidence="2">
    <location>
        <position position="371"/>
    </location>
</feature>
<dbReference type="GO" id="GO:0008168">
    <property type="term" value="F:methyltransferase activity"/>
    <property type="evidence" value="ECO:0007669"/>
    <property type="project" value="UniProtKB-KW"/>
</dbReference>